<evidence type="ECO:0000256" key="1">
    <source>
        <dbReference type="ARBA" id="ARBA00008857"/>
    </source>
</evidence>
<evidence type="ECO:0000256" key="4">
    <source>
        <dbReference type="ARBA" id="ARBA00023172"/>
    </source>
</evidence>
<dbReference type="InterPro" id="IPR010998">
    <property type="entry name" value="Integrase_recombinase_N"/>
</dbReference>
<dbReference type="InterPro" id="IPR013762">
    <property type="entry name" value="Integrase-like_cat_sf"/>
</dbReference>
<comment type="caution">
    <text evidence="6">The sequence shown here is derived from an EMBL/GenBank/DDBJ whole genome shotgun (WGS) entry which is preliminary data.</text>
</comment>
<dbReference type="Gene3D" id="1.10.443.10">
    <property type="entry name" value="Intergrase catalytic core"/>
    <property type="match status" value="1"/>
</dbReference>
<feature type="domain" description="Tyr recombinase" evidence="5">
    <location>
        <begin position="204"/>
        <end position="384"/>
    </location>
</feature>
<dbReference type="GO" id="GO:0006310">
    <property type="term" value="P:DNA recombination"/>
    <property type="evidence" value="ECO:0007669"/>
    <property type="project" value="UniProtKB-KW"/>
</dbReference>
<evidence type="ECO:0000313" key="7">
    <source>
        <dbReference type="Proteomes" id="UP000653275"/>
    </source>
</evidence>
<dbReference type="SUPFAM" id="SSF56349">
    <property type="entry name" value="DNA breaking-rejoining enzymes"/>
    <property type="match status" value="1"/>
</dbReference>
<sequence length="405" mass="46840">MAGTNKLSDKKLRALLGSVRSKEEMLSDGEGLSARLLRSGGISWMFAYRLGGRGSKLERLTLGSYPDMPLKVAREKRDECRAWLADGKNPKFQLDRKTEEILRPVTVRDAMTHWFNEYAVHHRVNWKRHLAQFEKHIYPYIGDMPLALCETRHWLECFDRAKRKTPVAAGYVFQACKQALKFCRVRRYAISNALDDLTIQDVGKKQEKGDRGHGMNELADIWRSTTSKMYKPYYASLLRLLVVFGCRSQEVRLSTWKEWDMVSWVWTVPKEHSKGGEKITRPVPIPIRPFIESLHNQNSHTGYLLGELKRPEAVSQWGRGIYKRLGHSEPWSLHDLRRTFATTLNDMGIAPHVVEQLLGHVLGGVMAIYNRSQYLPEKLDALNKWMERLELIVRTDENVILLKAK</sequence>
<keyword evidence="2" id="KW-0229">DNA integration</keyword>
<dbReference type="InterPro" id="IPR025166">
    <property type="entry name" value="Integrase_DNA_bind_dom"/>
</dbReference>
<dbReference type="RefSeq" id="WP_202666588.1">
    <property type="nucleotide sequence ID" value="NZ_JAENMR010000021.1"/>
</dbReference>
<accession>A0AAP2F346</accession>
<evidence type="ECO:0000313" key="6">
    <source>
        <dbReference type="EMBL" id="MBL5937184.1"/>
    </source>
</evidence>
<dbReference type="Proteomes" id="UP000653275">
    <property type="component" value="Unassembled WGS sequence"/>
</dbReference>
<dbReference type="PANTHER" id="PTHR30629">
    <property type="entry name" value="PROPHAGE INTEGRASE"/>
    <property type="match status" value="1"/>
</dbReference>
<evidence type="ECO:0000259" key="5">
    <source>
        <dbReference type="PROSITE" id="PS51898"/>
    </source>
</evidence>
<dbReference type="InterPro" id="IPR002104">
    <property type="entry name" value="Integrase_catalytic"/>
</dbReference>
<dbReference type="CDD" id="cd00801">
    <property type="entry name" value="INT_P4_C"/>
    <property type="match status" value="1"/>
</dbReference>
<dbReference type="InterPro" id="IPR050808">
    <property type="entry name" value="Phage_Integrase"/>
</dbReference>
<dbReference type="GO" id="GO:0003677">
    <property type="term" value="F:DNA binding"/>
    <property type="evidence" value="ECO:0007669"/>
    <property type="project" value="UniProtKB-KW"/>
</dbReference>
<gene>
    <name evidence="6" type="ORF">I7V27_22460</name>
</gene>
<reference evidence="6" key="1">
    <citation type="submission" date="2020-12" db="EMBL/GenBank/DDBJ databases">
        <title>Draft genome sequence of Enterobacter spp., Lelliottia spp. and Serratia spp. isolated from drinking water reservoirs and lakes.</title>
        <authorList>
            <person name="Reitter C."/>
            <person name="Neuhaus K."/>
            <person name="Huegler M."/>
        </authorList>
    </citation>
    <scope>NUCLEOTIDE SEQUENCE</scope>
    <source>
        <strain evidence="6">TZW15</strain>
    </source>
</reference>
<dbReference type="Pfam" id="PF00589">
    <property type="entry name" value="Phage_integrase"/>
    <property type="match status" value="1"/>
</dbReference>
<dbReference type="PANTHER" id="PTHR30629:SF2">
    <property type="entry name" value="PROPHAGE INTEGRASE INTS-RELATED"/>
    <property type="match status" value="1"/>
</dbReference>
<protein>
    <submittedName>
        <fullName evidence="6">Site-specific integrase</fullName>
    </submittedName>
</protein>
<dbReference type="Gene3D" id="3.30.160.390">
    <property type="entry name" value="Integrase, DNA-binding domain"/>
    <property type="match status" value="1"/>
</dbReference>
<keyword evidence="4" id="KW-0233">DNA recombination</keyword>
<evidence type="ECO:0000256" key="2">
    <source>
        <dbReference type="ARBA" id="ARBA00022908"/>
    </source>
</evidence>
<evidence type="ECO:0000256" key="3">
    <source>
        <dbReference type="ARBA" id="ARBA00023125"/>
    </source>
</evidence>
<dbReference type="GO" id="GO:0015074">
    <property type="term" value="P:DNA integration"/>
    <property type="evidence" value="ECO:0007669"/>
    <property type="project" value="UniProtKB-KW"/>
</dbReference>
<dbReference type="AlphaFoldDB" id="A0AAP2F346"/>
<dbReference type="InterPro" id="IPR011010">
    <property type="entry name" value="DNA_brk_join_enz"/>
</dbReference>
<dbReference type="PROSITE" id="PS51898">
    <property type="entry name" value="TYR_RECOMBINASE"/>
    <property type="match status" value="1"/>
</dbReference>
<dbReference type="Pfam" id="PF13356">
    <property type="entry name" value="Arm-DNA-bind_3"/>
    <property type="match status" value="1"/>
</dbReference>
<proteinExistence type="inferred from homology"/>
<dbReference type="Gene3D" id="1.10.150.130">
    <property type="match status" value="1"/>
</dbReference>
<dbReference type="InterPro" id="IPR038488">
    <property type="entry name" value="Integrase_DNA-bd_sf"/>
</dbReference>
<dbReference type="EMBL" id="JAENMS010000022">
    <property type="protein sequence ID" value="MBL5937184.1"/>
    <property type="molecule type" value="Genomic_DNA"/>
</dbReference>
<comment type="similarity">
    <text evidence="1">Belongs to the 'phage' integrase family.</text>
</comment>
<organism evidence="6 7">
    <name type="scientific">Lelliottia amnigena</name>
    <name type="common">Enterobacter amnigenus</name>
    <dbReference type="NCBI Taxonomy" id="61646"/>
    <lineage>
        <taxon>Bacteria</taxon>
        <taxon>Pseudomonadati</taxon>
        <taxon>Pseudomonadota</taxon>
        <taxon>Gammaproteobacteria</taxon>
        <taxon>Enterobacterales</taxon>
        <taxon>Enterobacteriaceae</taxon>
        <taxon>Lelliottia</taxon>
    </lineage>
</organism>
<keyword evidence="3" id="KW-0238">DNA-binding</keyword>
<name>A0AAP2F346_LELAM</name>